<dbReference type="OrthoDB" id="1001566at2759"/>
<comment type="caution">
    <text evidence="2">The sequence shown here is derived from an EMBL/GenBank/DDBJ whole genome shotgun (WGS) entry which is preliminary data.</text>
</comment>
<sequence length="243" mass="26212">MKLDSFLMQIIIEEESNSQPDSHANPSGASYAPTPTNSTSSSQNETVLSSRTIRGKTDMAWAYVSETVAMDGKRFYTCTFCAKFFKGGGIHRMKMHLAGTPNSSAVVGASSVANKRYHGSGRGIASCFPSGTSPGSQPTIKTALQSKERWGMDRFCHSPHIKNGLLAILGNPDIVQTSANLVSEIAFFQDRIGSFGQKLAINTYKTSKPDVSQDQNAHEDVGLDFSYFDVERVSGSNHADNGA</sequence>
<dbReference type="EMBL" id="AWUE01024769">
    <property type="protein sequence ID" value="OMO49817.1"/>
    <property type="molecule type" value="Genomic_DNA"/>
</dbReference>
<feature type="compositionally biased region" description="Polar residues" evidence="1">
    <location>
        <begin position="17"/>
        <end position="28"/>
    </location>
</feature>
<dbReference type="Proteomes" id="UP000187203">
    <property type="component" value="Unassembled WGS sequence"/>
</dbReference>
<evidence type="ECO:0000313" key="2">
    <source>
        <dbReference type="EMBL" id="OMO49817.1"/>
    </source>
</evidence>
<accession>A0A1R3FVD8</accession>
<gene>
    <name evidence="2" type="ORF">COLO4_38360</name>
</gene>
<feature type="compositionally biased region" description="Low complexity" evidence="1">
    <location>
        <begin position="33"/>
        <end position="46"/>
    </location>
</feature>
<name>A0A1R3FVD8_9ROSI</name>
<proteinExistence type="predicted"/>
<evidence type="ECO:0000313" key="3">
    <source>
        <dbReference type="Proteomes" id="UP000187203"/>
    </source>
</evidence>
<feature type="region of interest" description="Disordered" evidence="1">
    <location>
        <begin position="15"/>
        <end position="51"/>
    </location>
</feature>
<protein>
    <submittedName>
        <fullName evidence="2">Zinc finger, BED-type</fullName>
    </submittedName>
</protein>
<reference evidence="3" key="1">
    <citation type="submission" date="2013-09" db="EMBL/GenBank/DDBJ databases">
        <title>Corchorus olitorius genome sequencing.</title>
        <authorList>
            <person name="Alam M."/>
            <person name="Haque M.S."/>
            <person name="Islam M.S."/>
            <person name="Emdad E.M."/>
            <person name="Islam M.M."/>
            <person name="Ahmed B."/>
            <person name="Halim A."/>
            <person name="Hossen Q.M.M."/>
            <person name="Hossain M.Z."/>
            <person name="Ahmed R."/>
            <person name="Khan M.M."/>
            <person name="Islam R."/>
            <person name="Rashid M.M."/>
            <person name="Khan S.A."/>
            <person name="Rahman M.S."/>
            <person name="Alam M."/>
            <person name="Yahiya A.S."/>
            <person name="Khan M.S."/>
            <person name="Azam M.S."/>
            <person name="Haque T."/>
            <person name="Lashkar M.Z.H."/>
            <person name="Akhand A.I."/>
            <person name="Morshed G."/>
            <person name="Roy S."/>
            <person name="Uddin K.S."/>
            <person name="Rabeya T."/>
            <person name="Hossain A.S."/>
            <person name="Chowdhury A."/>
            <person name="Snigdha A.R."/>
            <person name="Mortoza M.S."/>
            <person name="Matin S.A."/>
            <person name="Hoque S.M.E."/>
            <person name="Islam M.K."/>
            <person name="Roy D.K."/>
            <person name="Haider R."/>
            <person name="Moosa M.M."/>
            <person name="Elias S.M."/>
            <person name="Hasan A.M."/>
            <person name="Jahan S."/>
            <person name="Shafiuddin M."/>
            <person name="Mahmood N."/>
            <person name="Shommy N.S."/>
        </authorList>
    </citation>
    <scope>NUCLEOTIDE SEQUENCE [LARGE SCALE GENOMIC DNA]</scope>
    <source>
        <strain evidence="3">cv. O-4</strain>
    </source>
</reference>
<dbReference type="AlphaFoldDB" id="A0A1R3FVD8"/>
<evidence type="ECO:0000256" key="1">
    <source>
        <dbReference type="SAM" id="MobiDB-lite"/>
    </source>
</evidence>
<keyword evidence="3" id="KW-1185">Reference proteome</keyword>
<organism evidence="2 3">
    <name type="scientific">Corchorus olitorius</name>
    <dbReference type="NCBI Taxonomy" id="93759"/>
    <lineage>
        <taxon>Eukaryota</taxon>
        <taxon>Viridiplantae</taxon>
        <taxon>Streptophyta</taxon>
        <taxon>Embryophyta</taxon>
        <taxon>Tracheophyta</taxon>
        <taxon>Spermatophyta</taxon>
        <taxon>Magnoliopsida</taxon>
        <taxon>eudicotyledons</taxon>
        <taxon>Gunneridae</taxon>
        <taxon>Pentapetalae</taxon>
        <taxon>rosids</taxon>
        <taxon>malvids</taxon>
        <taxon>Malvales</taxon>
        <taxon>Malvaceae</taxon>
        <taxon>Grewioideae</taxon>
        <taxon>Apeibeae</taxon>
        <taxon>Corchorus</taxon>
    </lineage>
</organism>